<evidence type="ECO:0000256" key="12">
    <source>
        <dbReference type="ARBA" id="ARBA00042242"/>
    </source>
</evidence>
<dbReference type="SUPFAM" id="SSF56059">
    <property type="entry name" value="Glutathione synthetase ATP-binding domain-like"/>
    <property type="match status" value="1"/>
</dbReference>
<dbReference type="FunFam" id="3.40.50.20:FF:000006">
    <property type="entry name" value="Phosphoribosylamine--glycine ligase, chloroplastic"/>
    <property type="match status" value="1"/>
</dbReference>
<gene>
    <name evidence="14" type="primary">purD</name>
</gene>
<evidence type="ECO:0000256" key="2">
    <source>
        <dbReference type="ARBA" id="ARBA00001946"/>
    </source>
</evidence>
<feature type="domain" description="ATP-grasp" evidence="16">
    <location>
        <begin position="109"/>
        <end position="312"/>
    </location>
</feature>
<protein>
    <recommendedName>
        <fullName evidence="4 14">Phosphoribosylamine--glycine ligase</fullName>
        <ecNumber evidence="4 14">6.3.4.13</ecNumber>
    </recommendedName>
    <alternativeName>
        <fullName evidence="14">GARS</fullName>
    </alternativeName>
    <alternativeName>
        <fullName evidence="12 14">Glycinamide ribonucleotide synthetase</fullName>
    </alternativeName>
    <alternativeName>
        <fullName evidence="13 14">Phosphoribosylglycinamide synthetase</fullName>
    </alternativeName>
</protein>
<dbReference type="Gene3D" id="3.90.600.10">
    <property type="entry name" value="Phosphoribosylglycinamide synthetase, C-terminal domain"/>
    <property type="match status" value="1"/>
</dbReference>
<evidence type="ECO:0000256" key="8">
    <source>
        <dbReference type="ARBA" id="ARBA00022755"/>
    </source>
</evidence>
<comment type="cofactor">
    <cofactor evidence="1">
        <name>Mn(2+)</name>
        <dbReference type="ChEBI" id="CHEBI:29035"/>
    </cofactor>
</comment>
<keyword evidence="8 14" id="KW-0658">Purine biosynthesis</keyword>
<dbReference type="InterPro" id="IPR037123">
    <property type="entry name" value="PRibGlycinamide_synth_C_sf"/>
</dbReference>
<evidence type="ECO:0000256" key="5">
    <source>
        <dbReference type="ARBA" id="ARBA00022598"/>
    </source>
</evidence>
<dbReference type="GO" id="GO:0006189">
    <property type="term" value="P:'de novo' IMP biosynthetic process"/>
    <property type="evidence" value="ECO:0007669"/>
    <property type="project" value="UniProtKB-UniRule"/>
</dbReference>
<dbReference type="GO" id="GO:0046872">
    <property type="term" value="F:metal ion binding"/>
    <property type="evidence" value="ECO:0007669"/>
    <property type="project" value="UniProtKB-KW"/>
</dbReference>
<dbReference type="PROSITE" id="PS00184">
    <property type="entry name" value="GARS"/>
    <property type="match status" value="1"/>
</dbReference>
<dbReference type="InterPro" id="IPR020560">
    <property type="entry name" value="PRibGlycinamide_synth_C-dom"/>
</dbReference>
<proteinExistence type="inferred from homology"/>
<dbReference type="PANTHER" id="PTHR43472:SF1">
    <property type="entry name" value="PHOSPHORIBOSYLAMINE--GLYCINE LIGASE, CHLOROPLASTIC"/>
    <property type="match status" value="1"/>
</dbReference>
<dbReference type="Pfam" id="PF01071">
    <property type="entry name" value="GARS_A"/>
    <property type="match status" value="1"/>
</dbReference>
<dbReference type="InterPro" id="IPR020559">
    <property type="entry name" value="PRibGlycinamide_synth_CS"/>
</dbReference>
<organism evidence="17">
    <name type="scientific">uncultured bacterium pAB4</name>
    <dbReference type="NCBI Taxonomy" id="1444979"/>
    <lineage>
        <taxon>Bacteria</taxon>
        <taxon>environmental samples</taxon>
    </lineage>
</organism>
<dbReference type="InterPro" id="IPR020561">
    <property type="entry name" value="PRibGlycinamid_synth_ATP-grasp"/>
</dbReference>
<dbReference type="AlphaFoldDB" id="W5VRE7"/>
<dbReference type="Gene3D" id="3.30.470.20">
    <property type="entry name" value="ATP-grasp fold, B domain"/>
    <property type="match status" value="1"/>
</dbReference>
<evidence type="ECO:0000256" key="15">
    <source>
        <dbReference type="PROSITE-ProRule" id="PRU00409"/>
    </source>
</evidence>
<keyword evidence="5 14" id="KW-0436">Ligase</keyword>
<dbReference type="SMART" id="SM01209">
    <property type="entry name" value="GARS_A"/>
    <property type="match status" value="1"/>
</dbReference>
<keyword evidence="10" id="KW-0464">Manganese</keyword>
<evidence type="ECO:0000256" key="1">
    <source>
        <dbReference type="ARBA" id="ARBA00001936"/>
    </source>
</evidence>
<evidence type="ECO:0000256" key="3">
    <source>
        <dbReference type="ARBA" id="ARBA00005174"/>
    </source>
</evidence>
<evidence type="ECO:0000256" key="14">
    <source>
        <dbReference type="HAMAP-Rule" id="MF_00138"/>
    </source>
</evidence>
<dbReference type="GO" id="GO:0009113">
    <property type="term" value="P:purine nucleobase biosynthetic process"/>
    <property type="evidence" value="ECO:0007669"/>
    <property type="project" value="InterPro"/>
</dbReference>
<evidence type="ECO:0000256" key="13">
    <source>
        <dbReference type="ARBA" id="ARBA00042864"/>
    </source>
</evidence>
<dbReference type="Pfam" id="PF02843">
    <property type="entry name" value="GARS_C"/>
    <property type="match status" value="1"/>
</dbReference>
<keyword evidence="9 15" id="KW-0067">ATP-binding</keyword>
<dbReference type="InterPro" id="IPR013815">
    <property type="entry name" value="ATP_grasp_subdomain_1"/>
</dbReference>
<evidence type="ECO:0000259" key="16">
    <source>
        <dbReference type="PROSITE" id="PS50975"/>
    </source>
</evidence>
<dbReference type="GO" id="GO:0005524">
    <property type="term" value="F:ATP binding"/>
    <property type="evidence" value="ECO:0007669"/>
    <property type="project" value="UniProtKB-UniRule"/>
</dbReference>
<keyword evidence="6" id="KW-0479">Metal-binding</keyword>
<comment type="similarity">
    <text evidence="11 14">Belongs to the GARS family.</text>
</comment>
<name>W5VRE7_9BACT</name>
<comment type="catalytic activity">
    <reaction evidence="14">
        <text>5-phospho-beta-D-ribosylamine + glycine + ATP = N(1)-(5-phospho-beta-D-ribosyl)glycinamide + ADP + phosphate + H(+)</text>
        <dbReference type="Rhea" id="RHEA:17453"/>
        <dbReference type="ChEBI" id="CHEBI:15378"/>
        <dbReference type="ChEBI" id="CHEBI:30616"/>
        <dbReference type="ChEBI" id="CHEBI:43474"/>
        <dbReference type="ChEBI" id="CHEBI:57305"/>
        <dbReference type="ChEBI" id="CHEBI:58681"/>
        <dbReference type="ChEBI" id="CHEBI:143788"/>
        <dbReference type="ChEBI" id="CHEBI:456216"/>
        <dbReference type="EC" id="6.3.4.13"/>
    </reaction>
</comment>
<evidence type="ECO:0000256" key="10">
    <source>
        <dbReference type="ARBA" id="ARBA00023211"/>
    </source>
</evidence>
<dbReference type="GO" id="GO:0004637">
    <property type="term" value="F:phosphoribosylamine-glycine ligase activity"/>
    <property type="evidence" value="ECO:0007669"/>
    <property type="project" value="UniProtKB-UniRule"/>
</dbReference>
<dbReference type="NCBIfam" id="TIGR00877">
    <property type="entry name" value="purD"/>
    <property type="match status" value="1"/>
</dbReference>
<dbReference type="Gene3D" id="3.30.1490.20">
    <property type="entry name" value="ATP-grasp fold, A domain"/>
    <property type="match status" value="1"/>
</dbReference>
<dbReference type="SMART" id="SM01210">
    <property type="entry name" value="GARS_C"/>
    <property type="match status" value="1"/>
</dbReference>
<comment type="cofactor">
    <cofactor evidence="2">
        <name>Mg(2+)</name>
        <dbReference type="ChEBI" id="CHEBI:18420"/>
    </cofactor>
</comment>
<dbReference type="HAMAP" id="MF_00138">
    <property type="entry name" value="GARS"/>
    <property type="match status" value="1"/>
</dbReference>
<accession>W5VRE7</accession>
<dbReference type="InterPro" id="IPR000115">
    <property type="entry name" value="PRibGlycinamide_synth"/>
</dbReference>
<dbReference type="InterPro" id="IPR011761">
    <property type="entry name" value="ATP-grasp"/>
</dbReference>
<evidence type="ECO:0000256" key="4">
    <source>
        <dbReference type="ARBA" id="ARBA00013255"/>
    </source>
</evidence>
<reference evidence="17" key="1">
    <citation type="submission" date="2013-10" db="EMBL/GenBank/DDBJ databases">
        <title>Metagenomics Reveals New Arsenic Resistance Genes.</title>
        <authorList>
            <person name="Sharma R."/>
        </authorList>
    </citation>
    <scope>NUCLEOTIDE SEQUENCE</scope>
</reference>
<evidence type="ECO:0000256" key="7">
    <source>
        <dbReference type="ARBA" id="ARBA00022741"/>
    </source>
</evidence>
<dbReference type="PANTHER" id="PTHR43472">
    <property type="entry name" value="PHOSPHORIBOSYLAMINE--GLYCINE LIGASE"/>
    <property type="match status" value="1"/>
</dbReference>
<dbReference type="UniPathway" id="UPA00074">
    <property type="reaction ID" value="UER00125"/>
</dbReference>
<dbReference type="Pfam" id="PF02844">
    <property type="entry name" value="GARS_N"/>
    <property type="match status" value="1"/>
</dbReference>
<comment type="pathway">
    <text evidence="3 14">Purine metabolism; IMP biosynthesis via de novo pathway; N(1)-(5-phospho-D-ribosyl)glycinamide from 5-phospho-alpha-D-ribose 1-diphosphate: step 2/2.</text>
</comment>
<keyword evidence="7 15" id="KW-0547">Nucleotide-binding</keyword>
<evidence type="ECO:0000313" key="17">
    <source>
        <dbReference type="EMBL" id="AHH81865.1"/>
    </source>
</evidence>
<dbReference type="InterPro" id="IPR020562">
    <property type="entry name" value="PRibGlycinamide_synth_N"/>
</dbReference>
<dbReference type="Gene3D" id="3.40.50.20">
    <property type="match status" value="1"/>
</dbReference>
<evidence type="ECO:0000256" key="11">
    <source>
        <dbReference type="ARBA" id="ARBA00038345"/>
    </source>
</evidence>
<dbReference type="InterPro" id="IPR016185">
    <property type="entry name" value="PreATP-grasp_dom_sf"/>
</dbReference>
<dbReference type="SUPFAM" id="SSF51246">
    <property type="entry name" value="Rudiment single hybrid motif"/>
    <property type="match status" value="1"/>
</dbReference>
<evidence type="ECO:0000256" key="9">
    <source>
        <dbReference type="ARBA" id="ARBA00022840"/>
    </source>
</evidence>
<evidence type="ECO:0000256" key="6">
    <source>
        <dbReference type="ARBA" id="ARBA00022723"/>
    </source>
</evidence>
<dbReference type="PROSITE" id="PS50975">
    <property type="entry name" value="ATP_GRASP"/>
    <property type="match status" value="1"/>
</dbReference>
<dbReference type="InterPro" id="IPR011054">
    <property type="entry name" value="Rudment_hybrid_motif"/>
</dbReference>
<dbReference type="EMBL" id="KF733648">
    <property type="protein sequence ID" value="AHH81865.1"/>
    <property type="molecule type" value="Genomic_DNA"/>
</dbReference>
<sequence length="413" mass="45482">MERKILIIGSGGREHAIAHAFHKSKSVKQVYVLPGNSGMEDVASCVSIDPLDFEAIINFCQNEQIDLVFIGPELPLSKGIADVLKQNNILVFGPSQRAAQLEASKSFAKDLMADYNIPTAQYKTVFNRSEALLYLNSHPAPIVIKADGLMAGKGVTVAMDDKQAYDAIDAIYPDATTQAPCVIEEYLEGEEFSLMCLVHEDQIIPLPIARDHKRAFDYDLGPNTGGMGAFCPHPLIPQSLVDEAMNTIVKPIINALKLENISYTGVLYAGLMATKNGVKTIEFNVRFGDPETEVILPRLITPLDEIIFKLLKHEPVELEIDQRVCLGVVLASKGYPGKTEMHGPIHHLDRVDSRIYHMGTSKQGDAFINQGGRVLCITALADTIEEAKVRVYQDLKKIDAKQCFYRSDIGSTV</sequence>
<dbReference type="EC" id="6.3.4.13" evidence="4 14"/>
<dbReference type="SUPFAM" id="SSF52440">
    <property type="entry name" value="PreATP-grasp domain"/>
    <property type="match status" value="1"/>
</dbReference>